<evidence type="ECO:0000313" key="2">
    <source>
        <dbReference type="Proteomes" id="UP000318470"/>
    </source>
</evidence>
<dbReference type="EMBL" id="MK795384">
    <property type="protein sequence ID" value="QDB73266.1"/>
    <property type="molecule type" value="Genomic_DNA"/>
</dbReference>
<evidence type="ECO:0000313" key="1">
    <source>
        <dbReference type="EMBL" id="QDB73266.1"/>
    </source>
</evidence>
<dbReference type="Proteomes" id="UP000318470">
    <property type="component" value="Segment"/>
</dbReference>
<organism evidence="1 2">
    <name type="scientific">Vibrio phage VAP7</name>
    <dbReference type="NCBI Taxonomy" id="2584487"/>
    <lineage>
        <taxon>Viruses</taxon>
        <taxon>Duplodnaviria</taxon>
        <taxon>Heunggongvirae</taxon>
        <taxon>Uroviricota</taxon>
        <taxon>Caudoviricetes</taxon>
        <taxon>Pantevenvirales</taxon>
        <taxon>Ackermannviridae</taxon>
        <taxon>Vapseptimavirus</taxon>
        <taxon>Vapseptimavirus VAP7</taxon>
    </lineage>
</organism>
<proteinExistence type="predicted"/>
<keyword evidence="2" id="KW-1185">Reference proteome</keyword>
<reference evidence="1 2" key="1">
    <citation type="submission" date="2019-04" db="EMBL/GenBank/DDBJ databases">
        <authorList>
            <person name="Gao M."/>
            <person name="Bai C."/>
            <person name="Tong Y."/>
            <person name="Xu X."/>
        </authorList>
    </citation>
    <scope>NUCLEOTIDE SEQUENCE [LARGE SCALE GENOMIC DNA]</scope>
    <source>
        <strain evidence="1 2">Vibrio alginolyticus VA1</strain>
    </source>
</reference>
<accession>A0A4Y5TX97</accession>
<dbReference type="RefSeq" id="YP_009845740.1">
    <property type="nucleotide sequence ID" value="NC_048765.1"/>
</dbReference>
<dbReference type="KEGG" id="vg:55616103"/>
<sequence>MKTFEETKKALAKVIYFDSNSPENFIGSNFLKDSVGIKTLRRFLGGPIRPIKNPEKAFMDKTRFGARANSIYAEKMLFEKVTVVQFRMFYPHIIKQEYGNVVCKNGHTLGNVVRALIELRREYKSGSREATSESERLKLDECALKAKYFNCMLFSVICSLDIPGTENADRHVPTIGRKLIKLLAQRYIRYGYTPIMLNTDQLILAETGREIIDIGNTMASSTPLMYEELDNFMPLGECKGISGVQRHLIQGPYSVYQRWGKNRRGRTLDRRILILNSIEVQINEIA</sequence>
<dbReference type="GeneID" id="55616103"/>
<name>A0A4Y5TX97_9CAUD</name>
<protein>
    <submittedName>
        <fullName evidence="1">Uncharacterized protein</fullName>
    </submittedName>
</protein>